<dbReference type="STRING" id="41688.A0A2N3MZ56"/>
<proteinExistence type="predicted"/>
<name>A0A2N3MZ56_9PEZI</name>
<evidence type="ECO:0000259" key="1">
    <source>
        <dbReference type="Pfam" id="PF06985"/>
    </source>
</evidence>
<dbReference type="InterPro" id="IPR010730">
    <property type="entry name" value="HET"/>
</dbReference>
<feature type="domain" description="Heterokaryon incompatibility" evidence="1">
    <location>
        <begin position="249"/>
        <end position="398"/>
    </location>
</feature>
<evidence type="ECO:0000313" key="2">
    <source>
        <dbReference type="EMBL" id="PKS05452.1"/>
    </source>
</evidence>
<dbReference type="Proteomes" id="UP000233524">
    <property type="component" value="Unassembled WGS sequence"/>
</dbReference>
<dbReference type="EMBL" id="NLAX01001623">
    <property type="protein sequence ID" value="PKS05452.1"/>
    <property type="molecule type" value="Genomic_DNA"/>
</dbReference>
<keyword evidence="3" id="KW-1185">Reference proteome</keyword>
<dbReference type="Pfam" id="PF06985">
    <property type="entry name" value="HET"/>
    <property type="match status" value="1"/>
</dbReference>
<evidence type="ECO:0000313" key="3">
    <source>
        <dbReference type="Proteomes" id="UP000233524"/>
    </source>
</evidence>
<sequence length="712" mass="80313">MSTVSSGSAMRIERSNSEDAAIEFAPNFVFRPPSNNKLCQPCKGIFRGSLGLHCDQVPDVNSEIVRQVGMIFKKISLPDQQLHASLEELDNCSCSLCQVFSSQLSSLERARWRTAELNDKNRPSSSSTTIFWRVESIFRDKIKLSIFRLNHGSNPTPFTLVQRIPETALIQSEPPPDKLMETEDTSVVESMADAMMVRVHEWMSQCLNSHAACEGPTTSWIPNRLIHVGDEDTPPCIRLRESVKHSAKYVTLSHCWGQTPTLRLLQDNLTSFQTGLPMGRMPRTYRDAIILVRQLGWEYLWIDSLCILQDDDDDWRAECTDMHLIFQNAICNISASQAEDSEGGLFNERNPEHLEPPTVYSEWTNWTNGNFVCINPQHIWSRGVSKSTLNSRGWVLQEHALSRRTIHFGRHMVFWECPTKCASEAEPDGLMTREAGKIPLAKLMTERMDALEIWRDLLGRYTASSLTYEKDKLVAIAGAAKRIQEMASKKYPGITYCAGLWSQYLAQQLLWQVPSNPSTAASKPSRYRAPSWSWASIDGEIAPGTCSAEYERWCLINAIDARVTPAGPDPFLEVSDAVLSLTGWLWKATQVQEGGVTLYLWYDDGTQLCNSIRDTNNTYFLPISGCIPKPTAEGNFAQILTSGLLLEQCPYQAGYFQRIGMFYVLSYTEVYRALSAPVFDEPETELCGCFGRKKSRVKMGSHAVFANLAEYY</sequence>
<comment type="caution">
    <text evidence="2">The sequence shown here is derived from an EMBL/GenBank/DDBJ whole genome shotgun (WGS) entry which is preliminary data.</text>
</comment>
<protein>
    <recommendedName>
        <fullName evidence="1">Heterokaryon incompatibility domain-containing protein</fullName>
    </recommendedName>
</protein>
<reference evidence="2 3" key="1">
    <citation type="journal article" date="2017" name="G3 (Bethesda)">
        <title>First Draft Genome Sequence of the Pathogenic Fungus Lomentospora prolificans (Formerly Scedosporium prolificans).</title>
        <authorList>
            <person name="Luo R."/>
            <person name="Zimin A."/>
            <person name="Workman R."/>
            <person name="Fan Y."/>
            <person name="Pertea G."/>
            <person name="Grossman N."/>
            <person name="Wear M.P."/>
            <person name="Jia B."/>
            <person name="Miller H."/>
            <person name="Casadevall A."/>
            <person name="Timp W."/>
            <person name="Zhang S.X."/>
            <person name="Salzberg S.L."/>
        </authorList>
    </citation>
    <scope>NUCLEOTIDE SEQUENCE [LARGE SCALE GENOMIC DNA]</scope>
    <source>
        <strain evidence="2 3">JHH-5317</strain>
    </source>
</reference>
<dbReference type="OrthoDB" id="5362512at2759"/>
<organism evidence="2 3">
    <name type="scientific">Lomentospora prolificans</name>
    <dbReference type="NCBI Taxonomy" id="41688"/>
    <lineage>
        <taxon>Eukaryota</taxon>
        <taxon>Fungi</taxon>
        <taxon>Dikarya</taxon>
        <taxon>Ascomycota</taxon>
        <taxon>Pezizomycotina</taxon>
        <taxon>Sordariomycetes</taxon>
        <taxon>Hypocreomycetidae</taxon>
        <taxon>Microascales</taxon>
        <taxon>Microascaceae</taxon>
        <taxon>Lomentospora</taxon>
    </lineage>
</organism>
<dbReference type="AlphaFoldDB" id="A0A2N3MZ56"/>
<dbReference type="PANTHER" id="PTHR33112">
    <property type="entry name" value="DOMAIN PROTEIN, PUTATIVE-RELATED"/>
    <property type="match status" value="1"/>
</dbReference>
<gene>
    <name evidence="2" type="ORF">jhhlp_008828</name>
</gene>
<accession>A0A2N3MZ56</accession>
<dbReference type="InParanoid" id="A0A2N3MZ56"/>
<dbReference type="PANTHER" id="PTHR33112:SF10">
    <property type="entry name" value="TOL"/>
    <property type="match status" value="1"/>
</dbReference>
<dbReference type="VEuPathDB" id="FungiDB:jhhlp_008828"/>